<accession>A0A3S9P437</accession>
<sequence length="159" mass="16861">MKKLLFVFVSTLLLGFSTTTIAQDNTKKAGAANFKGPGTLNLGLTTGFSNNTIGFMADYEIAQLGRDFTVGAFVDYQSWSGKGSSFGAGARFRWYADRVLNITNPKWDVYAVGDAGFKFGEGNALHLGIGVGAKYHISDKIGIQGNIGTGAQIGICFGL</sequence>
<gene>
    <name evidence="2" type="ORF">EI427_12180</name>
</gene>
<keyword evidence="3" id="KW-1185">Reference proteome</keyword>
<dbReference type="RefSeq" id="WP_126615001.1">
    <property type="nucleotide sequence ID" value="NZ_CP034562.1"/>
</dbReference>
<feature type="signal peptide" evidence="1">
    <location>
        <begin position="1"/>
        <end position="22"/>
    </location>
</feature>
<evidence type="ECO:0000313" key="3">
    <source>
        <dbReference type="Proteomes" id="UP000267268"/>
    </source>
</evidence>
<proteinExistence type="predicted"/>
<evidence type="ECO:0000256" key="1">
    <source>
        <dbReference type="SAM" id="SignalP"/>
    </source>
</evidence>
<dbReference type="AlphaFoldDB" id="A0A3S9P437"/>
<keyword evidence="1" id="KW-0732">Signal</keyword>
<dbReference type="KEGG" id="fll:EI427_12180"/>
<dbReference type="EMBL" id="CP034562">
    <property type="protein sequence ID" value="AZQ62969.1"/>
    <property type="molecule type" value="Genomic_DNA"/>
</dbReference>
<evidence type="ECO:0000313" key="2">
    <source>
        <dbReference type="EMBL" id="AZQ62969.1"/>
    </source>
</evidence>
<feature type="chain" id="PRO_5019013412" description="Outer membrane protein beta-barrel domain-containing protein" evidence="1">
    <location>
        <begin position="23"/>
        <end position="159"/>
    </location>
</feature>
<dbReference type="OrthoDB" id="1118003at2"/>
<organism evidence="2 3">
    <name type="scientific">Flammeovirga pectinis</name>
    <dbReference type="NCBI Taxonomy" id="2494373"/>
    <lineage>
        <taxon>Bacteria</taxon>
        <taxon>Pseudomonadati</taxon>
        <taxon>Bacteroidota</taxon>
        <taxon>Cytophagia</taxon>
        <taxon>Cytophagales</taxon>
        <taxon>Flammeovirgaceae</taxon>
        <taxon>Flammeovirga</taxon>
    </lineage>
</organism>
<protein>
    <recommendedName>
        <fullName evidence="4">Outer membrane protein beta-barrel domain-containing protein</fullName>
    </recommendedName>
</protein>
<reference evidence="2 3" key="1">
    <citation type="submission" date="2018-12" db="EMBL/GenBank/DDBJ databases">
        <title>Flammeovirga pectinis sp. nov., isolated from the gut of the Korean scallop, Patinopecten yessoensis.</title>
        <authorList>
            <person name="Bae J.-W."/>
            <person name="Jeong Y.-S."/>
            <person name="Kang W."/>
        </authorList>
    </citation>
    <scope>NUCLEOTIDE SEQUENCE [LARGE SCALE GENOMIC DNA]</scope>
    <source>
        <strain evidence="2 3">L12M1</strain>
    </source>
</reference>
<evidence type="ECO:0008006" key="4">
    <source>
        <dbReference type="Google" id="ProtNLM"/>
    </source>
</evidence>
<dbReference type="Proteomes" id="UP000267268">
    <property type="component" value="Chromosome 1"/>
</dbReference>
<name>A0A3S9P437_9BACT</name>